<dbReference type="InterPro" id="IPR035906">
    <property type="entry name" value="MetI-like_sf"/>
</dbReference>
<evidence type="ECO:0000256" key="3">
    <source>
        <dbReference type="ARBA" id="ARBA00022475"/>
    </source>
</evidence>
<dbReference type="OrthoDB" id="9787541at2"/>
<evidence type="ECO:0000256" key="1">
    <source>
        <dbReference type="ARBA" id="ARBA00004651"/>
    </source>
</evidence>
<dbReference type="AlphaFoldDB" id="A0A1Z5J282"/>
<dbReference type="GO" id="GO:0055085">
    <property type="term" value="P:transmembrane transport"/>
    <property type="evidence" value="ECO:0007669"/>
    <property type="project" value="InterPro"/>
</dbReference>
<keyword evidence="6 7" id="KW-0472">Membrane</keyword>
<feature type="transmembrane region" description="Helical" evidence="7">
    <location>
        <begin position="98"/>
        <end position="119"/>
    </location>
</feature>
<feature type="transmembrane region" description="Helical" evidence="7">
    <location>
        <begin position="292"/>
        <end position="310"/>
    </location>
</feature>
<dbReference type="InterPro" id="IPR051393">
    <property type="entry name" value="ABC_transporter_permease"/>
</dbReference>
<gene>
    <name evidence="9" type="primary">ugpA</name>
    <name evidence="9" type="ORF">IWT5_01353</name>
</gene>
<evidence type="ECO:0000313" key="9">
    <source>
        <dbReference type="EMBL" id="GAX08200.1"/>
    </source>
</evidence>
<accession>A0A1Z5J282</accession>
<dbReference type="Pfam" id="PF00528">
    <property type="entry name" value="BPD_transp_1"/>
    <property type="match status" value="1"/>
</dbReference>
<evidence type="ECO:0000259" key="8">
    <source>
        <dbReference type="PROSITE" id="PS50928"/>
    </source>
</evidence>
<comment type="subcellular location">
    <subcellularLocation>
        <location evidence="1 7">Cell membrane</location>
        <topology evidence="1 7">Multi-pass membrane protein</topology>
    </subcellularLocation>
</comment>
<keyword evidence="4 7" id="KW-0812">Transmembrane</keyword>
<feature type="transmembrane region" description="Helical" evidence="7">
    <location>
        <begin position="131"/>
        <end position="151"/>
    </location>
</feature>
<feature type="domain" description="ABC transmembrane type-1" evidence="8">
    <location>
        <begin position="94"/>
        <end position="306"/>
    </location>
</feature>
<protein>
    <submittedName>
        <fullName evidence="9">Glycerol-3-phosphate ABC transporter permease protein</fullName>
    </submittedName>
</protein>
<organism evidence="9 10">
    <name type="scientific">Secundilactobacillus silagincola</name>
    <dbReference type="NCBI Taxonomy" id="1714681"/>
    <lineage>
        <taxon>Bacteria</taxon>
        <taxon>Bacillati</taxon>
        <taxon>Bacillota</taxon>
        <taxon>Bacilli</taxon>
        <taxon>Lactobacillales</taxon>
        <taxon>Lactobacillaceae</taxon>
        <taxon>Secundilactobacillus</taxon>
    </lineage>
</organism>
<name>A0A1Z5J282_9LACO</name>
<keyword evidence="2 7" id="KW-0813">Transport</keyword>
<evidence type="ECO:0000256" key="7">
    <source>
        <dbReference type="RuleBase" id="RU363032"/>
    </source>
</evidence>
<reference evidence="9 10" key="1">
    <citation type="submission" date="2015-11" db="EMBL/GenBank/DDBJ databases">
        <title>Draft genome sequences of new species of the genus Lactobacillus isolated from orchardgrass silage.</title>
        <authorList>
            <person name="Tohno M."/>
            <person name="Tanizawa Y."/>
            <person name="Arita M."/>
        </authorList>
    </citation>
    <scope>NUCLEOTIDE SEQUENCE [LARGE SCALE GENOMIC DNA]</scope>
    <source>
        <strain evidence="9 10">IWT5</strain>
    </source>
</reference>
<dbReference type="EMBL" id="BCMJ01000004">
    <property type="protein sequence ID" value="GAX08200.1"/>
    <property type="molecule type" value="Genomic_DNA"/>
</dbReference>
<evidence type="ECO:0000256" key="4">
    <source>
        <dbReference type="ARBA" id="ARBA00022692"/>
    </source>
</evidence>
<keyword evidence="10" id="KW-1185">Reference proteome</keyword>
<dbReference type="PANTHER" id="PTHR30193">
    <property type="entry name" value="ABC TRANSPORTER PERMEASE PROTEIN"/>
    <property type="match status" value="1"/>
</dbReference>
<dbReference type="CDD" id="cd06261">
    <property type="entry name" value="TM_PBP2"/>
    <property type="match status" value="1"/>
</dbReference>
<keyword evidence="3" id="KW-1003">Cell membrane</keyword>
<dbReference type="PANTHER" id="PTHR30193:SF37">
    <property type="entry name" value="INNER MEMBRANE ABC TRANSPORTER PERMEASE PROTEIN YCJO"/>
    <property type="match status" value="1"/>
</dbReference>
<evidence type="ECO:0000256" key="5">
    <source>
        <dbReference type="ARBA" id="ARBA00022989"/>
    </source>
</evidence>
<dbReference type="SUPFAM" id="SSF161098">
    <property type="entry name" value="MetI-like"/>
    <property type="match status" value="1"/>
</dbReference>
<dbReference type="Proteomes" id="UP000223370">
    <property type="component" value="Unassembled WGS sequence"/>
</dbReference>
<evidence type="ECO:0000313" key="10">
    <source>
        <dbReference type="Proteomes" id="UP000223370"/>
    </source>
</evidence>
<evidence type="ECO:0000256" key="6">
    <source>
        <dbReference type="ARBA" id="ARBA00023136"/>
    </source>
</evidence>
<keyword evidence="5 7" id="KW-1133">Transmembrane helix</keyword>
<sequence>MLQSLPRNSNSKDPGAQSAPVRLSTTAQWSKDNLYVAIFLGPSLLILSVFVFWPMIKTLYLSLFLTDNLGHASVFVGLNNYMSLFNNPAYLSSLGATLMYVIAVSVLTIILGMLLAVAAQQRLRGIRFFRTIFSSTMGISVSVAAIFWLFAFNPSVGVFAQISQALHLPEINWLADPHFALLAVIMTTVWMNLGFTFLILFGALQQLPASLFEAAEIAGVGKTTQFFKISLPLISPTLFFVLIVTLIDAFKSFGLIDLMTVGGPNNATNLLVYRVYQDAFLNGNYGLASTESVVLTAIIAVITLIQFKLLGKRVNY</sequence>
<dbReference type="Gene3D" id="1.10.3720.10">
    <property type="entry name" value="MetI-like"/>
    <property type="match status" value="1"/>
</dbReference>
<feature type="transmembrane region" description="Helical" evidence="7">
    <location>
        <begin position="179"/>
        <end position="204"/>
    </location>
</feature>
<dbReference type="RefSeq" id="WP_098824724.1">
    <property type="nucleotide sequence ID" value="NZ_BCMJ01000004.1"/>
</dbReference>
<dbReference type="PROSITE" id="PS50928">
    <property type="entry name" value="ABC_TM1"/>
    <property type="match status" value="1"/>
</dbReference>
<dbReference type="GO" id="GO:0005886">
    <property type="term" value="C:plasma membrane"/>
    <property type="evidence" value="ECO:0007669"/>
    <property type="project" value="UniProtKB-SubCell"/>
</dbReference>
<feature type="transmembrane region" description="Helical" evidence="7">
    <location>
        <begin position="34"/>
        <end position="53"/>
    </location>
</feature>
<proteinExistence type="inferred from homology"/>
<dbReference type="InterPro" id="IPR000515">
    <property type="entry name" value="MetI-like"/>
</dbReference>
<feature type="transmembrane region" description="Helical" evidence="7">
    <location>
        <begin position="225"/>
        <end position="247"/>
    </location>
</feature>
<evidence type="ECO:0000256" key="2">
    <source>
        <dbReference type="ARBA" id="ARBA00022448"/>
    </source>
</evidence>
<comment type="similarity">
    <text evidence="7">Belongs to the binding-protein-dependent transport system permease family.</text>
</comment>
<comment type="caution">
    <text evidence="9">The sequence shown here is derived from an EMBL/GenBank/DDBJ whole genome shotgun (WGS) entry which is preliminary data.</text>
</comment>